<sequence length="111" mass="12168">MEWRPLLCLQAIFVCFGLTSAVAGSDLPDLRRAVNTLGGCEVNGKLYPPMADIPTRDPCPDCVIEGNVVPYDTPFIKDANGDCTQVCVCTGKRDHICFSTCRGEMNEVWPQ</sequence>
<dbReference type="EMBL" id="JAODUP010000072">
    <property type="protein sequence ID" value="KAK2163927.1"/>
    <property type="molecule type" value="Genomic_DNA"/>
</dbReference>
<name>A0AAD9NB97_9ANNE</name>
<evidence type="ECO:0000313" key="3">
    <source>
        <dbReference type="Proteomes" id="UP001208570"/>
    </source>
</evidence>
<proteinExistence type="predicted"/>
<evidence type="ECO:0000313" key="2">
    <source>
        <dbReference type="EMBL" id="KAK2163927.1"/>
    </source>
</evidence>
<reference evidence="2" key="1">
    <citation type="journal article" date="2023" name="Mol. Biol. Evol.">
        <title>Third-Generation Sequencing Reveals the Adaptive Role of the Epigenome in Three Deep-Sea Polychaetes.</title>
        <authorList>
            <person name="Perez M."/>
            <person name="Aroh O."/>
            <person name="Sun Y."/>
            <person name="Lan Y."/>
            <person name="Juniper S.K."/>
            <person name="Young C.R."/>
            <person name="Angers B."/>
            <person name="Qian P.Y."/>
        </authorList>
    </citation>
    <scope>NUCLEOTIDE SEQUENCE</scope>
    <source>
        <strain evidence="2">P08H-3</strain>
    </source>
</reference>
<keyword evidence="3" id="KW-1185">Reference proteome</keyword>
<accession>A0AAD9NB97</accession>
<feature type="signal peptide" evidence="1">
    <location>
        <begin position="1"/>
        <end position="21"/>
    </location>
</feature>
<keyword evidence="1" id="KW-0732">Signal</keyword>
<feature type="chain" id="PRO_5042081851" evidence="1">
    <location>
        <begin position="22"/>
        <end position="111"/>
    </location>
</feature>
<organism evidence="2 3">
    <name type="scientific">Paralvinella palmiformis</name>
    <dbReference type="NCBI Taxonomy" id="53620"/>
    <lineage>
        <taxon>Eukaryota</taxon>
        <taxon>Metazoa</taxon>
        <taxon>Spiralia</taxon>
        <taxon>Lophotrochozoa</taxon>
        <taxon>Annelida</taxon>
        <taxon>Polychaeta</taxon>
        <taxon>Sedentaria</taxon>
        <taxon>Canalipalpata</taxon>
        <taxon>Terebellida</taxon>
        <taxon>Terebelliformia</taxon>
        <taxon>Alvinellidae</taxon>
        <taxon>Paralvinella</taxon>
    </lineage>
</organism>
<gene>
    <name evidence="2" type="ORF">LSH36_72g07038</name>
</gene>
<evidence type="ECO:0000256" key="1">
    <source>
        <dbReference type="SAM" id="SignalP"/>
    </source>
</evidence>
<comment type="caution">
    <text evidence="2">The sequence shown here is derived from an EMBL/GenBank/DDBJ whole genome shotgun (WGS) entry which is preliminary data.</text>
</comment>
<dbReference type="AlphaFoldDB" id="A0AAD9NB97"/>
<protein>
    <submittedName>
        <fullName evidence="2">Uncharacterized protein</fullName>
    </submittedName>
</protein>
<dbReference type="Proteomes" id="UP001208570">
    <property type="component" value="Unassembled WGS sequence"/>
</dbReference>